<dbReference type="InterPro" id="IPR008586">
    <property type="entry name" value="DUF868_pln"/>
</dbReference>
<dbReference type="PANTHER" id="PTHR31972:SF3">
    <property type="entry name" value="OS09G0416600 PROTEIN"/>
    <property type="match status" value="1"/>
</dbReference>
<sequence length="356" mass="40358">MSKSPIPSCFRPATTKTITHHHSTTAATPPTNNPSLITCLYNTDLGLFSLTWSRSLFSRSLHLHFLLDNCSSATDNVNDKDFSFPSLSTSSSFHLLIKPFIFWNKKGSKRLDINTKSAKNAYIFWDLSRAKYGAGPEPQTGFYIAIVIDGVMILLVGDSAREAYAKTKARNPKRNQIMVVRREHVYGNKLYATKANFGGKERNISVDCRIGDDPKLYISVDNKRVLQIKHLKWKFRGNERIEVEGVNVLVSWDVYNWMFEEDREQGYALFTFRFEDDEDFNSNNKMNVIWSQQSFGFGFETKKMKKGLLRSAGSSSSSSLSSVSSGCSSVMEWASMEENELKVPSGFSLLIYAWKS</sequence>
<evidence type="ECO:0008006" key="3">
    <source>
        <dbReference type="Google" id="ProtNLM"/>
    </source>
</evidence>
<dbReference type="EMBL" id="OU503047">
    <property type="protein sequence ID" value="CAI9772932.1"/>
    <property type="molecule type" value="Genomic_DNA"/>
</dbReference>
<accession>A0AAD2DYY3</accession>
<name>A0AAD2DYY3_9LAMI</name>
<dbReference type="Proteomes" id="UP000834106">
    <property type="component" value="Chromosome 12"/>
</dbReference>
<organism evidence="1 2">
    <name type="scientific">Fraxinus pennsylvanica</name>
    <dbReference type="NCBI Taxonomy" id="56036"/>
    <lineage>
        <taxon>Eukaryota</taxon>
        <taxon>Viridiplantae</taxon>
        <taxon>Streptophyta</taxon>
        <taxon>Embryophyta</taxon>
        <taxon>Tracheophyta</taxon>
        <taxon>Spermatophyta</taxon>
        <taxon>Magnoliopsida</taxon>
        <taxon>eudicotyledons</taxon>
        <taxon>Gunneridae</taxon>
        <taxon>Pentapetalae</taxon>
        <taxon>asterids</taxon>
        <taxon>lamiids</taxon>
        <taxon>Lamiales</taxon>
        <taxon>Oleaceae</taxon>
        <taxon>Oleeae</taxon>
        <taxon>Fraxinus</taxon>
    </lineage>
</organism>
<dbReference type="Pfam" id="PF05910">
    <property type="entry name" value="DUF868"/>
    <property type="match status" value="1"/>
</dbReference>
<evidence type="ECO:0000313" key="2">
    <source>
        <dbReference type="Proteomes" id="UP000834106"/>
    </source>
</evidence>
<dbReference type="PANTHER" id="PTHR31972">
    <property type="entry name" value="EXPRESSED PROTEIN"/>
    <property type="match status" value="1"/>
</dbReference>
<evidence type="ECO:0000313" key="1">
    <source>
        <dbReference type="EMBL" id="CAI9772932.1"/>
    </source>
</evidence>
<protein>
    <recommendedName>
        <fullName evidence="3">DUF868 domain-containing protein</fullName>
    </recommendedName>
</protein>
<reference evidence="1" key="1">
    <citation type="submission" date="2023-05" db="EMBL/GenBank/DDBJ databases">
        <authorList>
            <person name="Huff M."/>
        </authorList>
    </citation>
    <scope>NUCLEOTIDE SEQUENCE</scope>
</reference>
<dbReference type="AlphaFoldDB" id="A0AAD2DYY3"/>
<proteinExistence type="predicted"/>
<gene>
    <name evidence="1" type="ORF">FPE_LOCUS20362</name>
</gene>
<keyword evidence="2" id="KW-1185">Reference proteome</keyword>